<proteinExistence type="predicted"/>
<dbReference type="STRING" id="1150864.MILUP08_44575"/>
<protein>
    <submittedName>
        <fullName evidence="1">Uncharacterized protein</fullName>
    </submittedName>
</protein>
<accession>I0L7A3</accession>
<name>I0L7A3_9ACTN</name>
<gene>
    <name evidence="1" type="ORF">MILUP08_44575</name>
</gene>
<evidence type="ECO:0000313" key="2">
    <source>
        <dbReference type="Proteomes" id="UP000003448"/>
    </source>
</evidence>
<dbReference type="EMBL" id="CAIE01000035">
    <property type="protein sequence ID" value="CCH19700.1"/>
    <property type="molecule type" value="Genomic_DNA"/>
</dbReference>
<comment type="caution">
    <text evidence="1">The sequence shown here is derived from an EMBL/GenBank/DDBJ whole genome shotgun (WGS) entry which is preliminary data.</text>
</comment>
<sequence>MTVGGQGIDGDLATGDWLGESCRHGRAASPCGAYPWWGVVGVGRAGDTSSHERERTAR</sequence>
<reference evidence="2" key="1">
    <citation type="journal article" date="2012" name="J. Bacteriol.">
        <title>Genome Sequence of Micromonospora lupini Lupac 08, Isolated from Root Nodules of Lupinus angustifolius.</title>
        <authorList>
            <person name="Alonso-Vega P."/>
            <person name="Normand P."/>
            <person name="Bacigalupe R."/>
            <person name="Pujic P."/>
            <person name="Lajus A."/>
            <person name="Vallenet D."/>
            <person name="Carro L."/>
            <person name="Coll P."/>
            <person name="Trujillo M.E."/>
        </authorList>
    </citation>
    <scope>NUCLEOTIDE SEQUENCE [LARGE SCALE GENOMIC DNA]</scope>
    <source>
        <strain evidence="2">Lupac 08</strain>
    </source>
</reference>
<keyword evidence="2" id="KW-1185">Reference proteome</keyword>
<dbReference type="AlphaFoldDB" id="I0L7A3"/>
<evidence type="ECO:0000313" key="1">
    <source>
        <dbReference type="EMBL" id="CCH19700.1"/>
    </source>
</evidence>
<dbReference type="Proteomes" id="UP000003448">
    <property type="component" value="Unassembled WGS sequence"/>
</dbReference>
<organism evidence="1 2">
    <name type="scientific">Micromonospora lupini str. Lupac 08</name>
    <dbReference type="NCBI Taxonomy" id="1150864"/>
    <lineage>
        <taxon>Bacteria</taxon>
        <taxon>Bacillati</taxon>
        <taxon>Actinomycetota</taxon>
        <taxon>Actinomycetes</taxon>
        <taxon>Micromonosporales</taxon>
        <taxon>Micromonosporaceae</taxon>
        <taxon>Micromonospora</taxon>
    </lineage>
</organism>